<proteinExistence type="inferred from homology"/>
<dbReference type="EMBL" id="UHJJ01000022">
    <property type="protein sequence ID" value="SUQ16117.1"/>
    <property type="molecule type" value="Genomic_DNA"/>
</dbReference>
<evidence type="ECO:0000256" key="1">
    <source>
        <dbReference type="ARBA" id="ARBA00001964"/>
    </source>
</evidence>
<dbReference type="Proteomes" id="UP000254051">
    <property type="component" value="Unassembled WGS sequence"/>
</dbReference>
<dbReference type="PANTHER" id="PTHR43825">
    <property type="entry name" value="PYRUVATE DEHYDROGENASE E1 COMPONENT"/>
    <property type="match status" value="1"/>
</dbReference>
<evidence type="ECO:0000259" key="6">
    <source>
        <dbReference type="SMART" id="SM00861"/>
    </source>
</evidence>
<dbReference type="RefSeq" id="WP_109714524.1">
    <property type="nucleotide sequence ID" value="NZ_QGDS01000022.1"/>
</dbReference>
<keyword evidence="4" id="KW-0786">Thiamine pyrophosphate</keyword>
<reference evidence="8" key="1">
    <citation type="submission" date="2017-07" db="EMBL/GenBank/DDBJ databases">
        <authorList>
            <person name="Varghese N."/>
            <person name="Submissions S."/>
        </authorList>
    </citation>
    <scope>NUCLEOTIDE SEQUENCE [LARGE SCALE GENOMIC DNA]</scope>
    <source>
        <strain evidence="8">NLAE-zl-C134</strain>
    </source>
</reference>
<keyword evidence="5" id="KW-1133">Transmembrane helix</keyword>
<dbReference type="PANTHER" id="PTHR43825:SF1">
    <property type="entry name" value="TRANSKETOLASE-LIKE PYRIMIDINE-BINDING DOMAIN-CONTAINING PROTEIN"/>
    <property type="match status" value="1"/>
</dbReference>
<dbReference type="InterPro" id="IPR029061">
    <property type="entry name" value="THDP-binding"/>
</dbReference>
<dbReference type="Pfam" id="PF02779">
    <property type="entry name" value="Transket_pyr"/>
    <property type="match status" value="1"/>
</dbReference>
<protein>
    <submittedName>
        <fullName evidence="7">Transketolase</fullName>
    </submittedName>
</protein>
<organism evidence="7 8">
    <name type="scientific">Faecalicatena contorta</name>
    <dbReference type="NCBI Taxonomy" id="39482"/>
    <lineage>
        <taxon>Bacteria</taxon>
        <taxon>Bacillati</taxon>
        <taxon>Bacillota</taxon>
        <taxon>Clostridia</taxon>
        <taxon>Lachnospirales</taxon>
        <taxon>Lachnospiraceae</taxon>
        <taxon>Faecalicatena</taxon>
    </lineage>
</organism>
<dbReference type="InterPro" id="IPR005475">
    <property type="entry name" value="Transketolase-like_Pyr-bd"/>
</dbReference>
<dbReference type="PROSITE" id="PS00802">
    <property type="entry name" value="TRANSKETOLASE_2"/>
    <property type="match status" value="1"/>
</dbReference>
<evidence type="ECO:0000313" key="7">
    <source>
        <dbReference type="EMBL" id="SUQ16117.1"/>
    </source>
</evidence>
<dbReference type="FunFam" id="3.40.50.970:FF:000129">
    <property type="entry name" value="Transketolase"/>
    <property type="match status" value="1"/>
</dbReference>
<evidence type="ECO:0000256" key="5">
    <source>
        <dbReference type="SAM" id="Phobius"/>
    </source>
</evidence>
<accession>A0A315ZPB6</accession>
<comment type="cofactor">
    <cofactor evidence="1">
        <name>thiamine diphosphate</name>
        <dbReference type="ChEBI" id="CHEBI:58937"/>
    </cofactor>
</comment>
<dbReference type="InterPro" id="IPR033248">
    <property type="entry name" value="Transketolase_C"/>
</dbReference>
<name>A0A315ZPB6_9FIRM</name>
<dbReference type="OrthoDB" id="8732661at2"/>
<dbReference type="Gene3D" id="3.40.50.970">
    <property type="match status" value="1"/>
</dbReference>
<keyword evidence="8" id="KW-1185">Reference proteome</keyword>
<dbReference type="InterPro" id="IPR009014">
    <property type="entry name" value="Transketo_C/PFOR_II"/>
</dbReference>
<keyword evidence="5" id="KW-0812">Transmembrane</keyword>
<dbReference type="SMART" id="SM00861">
    <property type="entry name" value="Transket_pyr"/>
    <property type="match status" value="1"/>
</dbReference>
<feature type="transmembrane region" description="Helical" evidence="5">
    <location>
        <begin position="57"/>
        <end position="80"/>
    </location>
</feature>
<dbReference type="Gene3D" id="3.40.50.920">
    <property type="match status" value="1"/>
</dbReference>
<dbReference type="InterPro" id="IPR051157">
    <property type="entry name" value="PDH/Transketolase"/>
</dbReference>
<evidence type="ECO:0000256" key="2">
    <source>
        <dbReference type="ARBA" id="ARBA00007131"/>
    </source>
</evidence>
<dbReference type="AlphaFoldDB" id="A0A315ZPB6"/>
<dbReference type="Pfam" id="PF02780">
    <property type="entry name" value="Transketolase_C"/>
    <property type="match status" value="1"/>
</dbReference>
<feature type="domain" description="Transketolase-like pyrimidine-binding" evidence="6">
    <location>
        <begin position="3"/>
        <end position="169"/>
    </location>
</feature>
<keyword evidence="5" id="KW-0472">Membrane</keyword>
<gene>
    <name evidence="7" type="ORF">SAMN05216529_1225</name>
</gene>
<dbReference type="SUPFAM" id="SSF52922">
    <property type="entry name" value="TK C-terminal domain-like"/>
    <property type="match status" value="1"/>
</dbReference>
<sequence length="311" mass="33310">MKKSFRATLIDAVLKNAEDYPNLVVLNADSARALKLTDFTAAYPDRMYGFGISEADMLCTAAGMAAAGLIPVVVGFSMFVSEKPFEQIRQAIAYPDLNVKIIATHSGLCVGQDGATHQALEDIAIMRSLPNFKVFAAADVTETKAAIHAMLKHNGPAYLRLGRDLAEDIFSGDKSFVPGGADILRDGGDVTIAACGLMTEQALIAASALRMEKIYASVLNLYSIKPLPETLLYEKARKTGAFVTAEDHSIIGGLGGAICEYLSGICPVPIQRVGVNDHFGESGTQYELYEKYGLTADHIIAAAKRAIGMKR</sequence>
<keyword evidence="3" id="KW-0808">Transferase</keyword>
<evidence type="ECO:0000256" key="4">
    <source>
        <dbReference type="ARBA" id="ARBA00023052"/>
    </source>
</evidence>
<dbReference type="GO" id="GO:0016740">
    <property type="term" value="F:transferase activity"/>
    <property type="evidence" value="ECO:0007669"/>
    <property type="project" value="UniProtKB-KW"/>
</dbReference>
<dbReference type="CDD" id="cd07033">
    <property type="entry name" value="TPP_PYR_DXS_TK_like"/>
    <property type="match status" value="1"/>
</dbReference>
<dbReference type="InterPro" id="IPR020826">
    <property type="entry name" value="Transketolase_BS"/>
</dbReference>
<dbReference type="SUPFAM" id="SSF52518">
    <property type="entry name" value="Thiamin diphosphate-binding fold (THDP-binding)"/>
    <property type="match status" value="1"/>
</dbReference>
<evidence type="ECO:0000313" key="8">
    <source>
        <dbReference type="Proteomes" id="UP000254051"/>
    </source>
</evidence>
<comment type="similarity">
    <text evidence="2">Belongs to the transketolase family.</text>
</comment>
<evidence type="ECO:0000256" key="3">
    <source>
        <dbReference type="ARBA" id="ARBA00022679"/>
    </source>
</evidence>